<dbReference type="PROSITE" id="PS00922">
    <property type="entry name" value="TRANSGLYCOSYLASE"/>
    <property type="match status" value="1"/>
</dbReference>
<dbReference type="InterPro" id="IPR018392">
    <property type="entry name" value="LysM"/>
</dbReference>
<dbReference type="EMBL" id="UOET01000002">
    <property type="protein sequence ID" value="VAW26052.1"/>
    <property type="molecule type" value="Genomic_DNA"/>
</dbReference>
<dbReference type="SUPFAM" id="SSF54106">
    <property type="entry name" value="LysM domain"/>
    <property type="match status" value="1"/>
</dbReference>
<dbReference type="GO" id="GO:0000270">
    <property type="term" value="P:peptidoglycan metabolic process"/>
    <property type="evidence" value="ECO:0007669"/>
    <property type="project" value="InterPro"/>
</dbReference>
<name>A0A3B0UHN7_9ZZZZ</name>
<organism evidence="2">
    <name type="scientific">hydrothermal vent metagenome</name>
    <dbReference type="NCBI Taxonomy" id="652676"/>
    <lineage>
        <taxon>unclassified sequences</taxon>
        <taxon>metagenomes</taxon>
        <taxon>ecological metagenomes</taxon>
    </lineage>
</organism>
<dbReference type="InterPro" id="IPR008258">
    <property type="entry name" value="Transglycosylase_SLT_dom_1"/>
</dbReference>
<dbReference type="PROSITE" id="PS51782">
    <property type="entry name" value="LYSM"/>
    <property type="match status" value="1"/>
</dbReference>
<dbReference type="PANTHER" id="PTHR37423:SF2">
    <property type="entry name" value="MEMBRANE-BOUND LYTIC MUREIN TRANSGLYCOSYLASE C"/>
    <property type="match status" value="1"/>
</dbReference>
<sequence>MKRIIIATIVSILALCQPRVFSQNTQKIQIPDTTLQQADTTRLPSDSVLTEDSLEKDLPSFRDTVVLPRLLSVMGRINDSIHKTRNFHGHLLISDSPLVHALDSLAYVKFYKKGFLLMDSASMKKSKFRPGQIPTYPDSVYAKRIAALNVETPIELVYNKPVKAFIHLYADKRRLLTEKVLGLSEIYFPMIEQVLDRFNLPLELKYLAVVESALNPAAGSNKGAKGLWQFMYGTGKVYGLKVTSMVDDRYDPYKATVAACEHLKDLYDIYGNWSLVLAAYNSGAGNVNRAIRRAGGAKNYWAIWPFLPRETRGYVPAFIAVNYIMNYAPEHNLFPMRPGIFYYDIDTVTVDQVLSFGQLHELFGIPLDELKFLNPQFKMGIIPAVNGKTYVLRIPRQFADDFLNNEKALYAFKTKKGLARDKMLAEIKKIGNRNIIYVRRGDNLGTIARRNHVYIRQLMRWNGLRSSRIYPG</sequence>
<dbReference type="GO" id="GO:0008933">
    <property type="term" value="F:peptidoglycan lytic transglycosylase activity"/>
    <property type="evidence" value="ECO:0007669"/>
    <property type="project" value="InterPro"/>
</dbReference>
<dbReference type="Pfam" id="PF01464">
    <property type="entry name" value="SLT"/>
    <property type="match status" value="1"/>
</dbReference>
<gene>
    <name evidence="2" type="ORF">MNBD_BACTEROID07-71</name>
</gene>
<dbReference type="GO" id="GO:0016020">
    <property type="term" value="C:membrane"/>
    <property type="evidence" value="ECO:0007669"/>
    <property type="project" value="InterPro"/>
</dbReference>
<dbReference type="AlphaFoldDB" id="A0A3B0UHN7"/>
<dbReference type="CDD" id="cd16894">
    <property type="entry name" value="MltD-like"/>
    <property type="match status" value="1"/>
</dbReference>
<dbReference type="CDD" id="cd00118">
    <property type="entry name" value="LysM"/>
    <property type="match status" value="1"/>
</dbReference>
<protein>
    <submittedName>
        <fullName evidence="2">Membrane-bound lytic murein transglycosylase D</fullName>
    </submittedName>
</protein>
<evidence type="ECO:0000259" key="1">
    <source>
        <dbReference type="PROSITE" id="PS51782"/>
    </source>
</evidence>
<proteinExistence type="predicted"/>
<dbReference type="InterPro" id="IPR023346">
    <property type="entry name" value="Lysozyme-like_dom_sf"/>
</dbReference>
<accession>A0A3B0UHN7</accession>
<reference evidence="2" key="1">
    <citation type="submission" date="2018-06" db="EMBL/GenBank/DDBJ databases">
        <authorList>
            <person name="Zhirakovskaya E."/>
        </authorList>
    </citation>
    <scope>NUCLEOTIDE SEQUENCE</scope>
</reference>
<dbReference type="SUPFAM" id="SSF53955">
    <property type="entry name" value="Lysozyme-like"/>
    <property type="match status" value="1"/>
</dbReference>
<dbReference type="Pfam" id="PF01476">
    <property type="entry name" value="LysM"/>
    <property type="match status" value="1"/>
</dbReference>
<feature type="non-terminal residue" evidence="2">
    <location>
        <position position="472"/>
    </location>
</feature>
<dbReference type="InterPro" id="IPR000189">
    <property type="entry name" value="Transglyc_AS"/>
</dbReference>
<evidence type="ECO:0000313" key="2">
    <source>
        <dbReference type="EMBL" id="VAW26052.1"/>
    </source>
</evidence>
<dbReference type="InterPro" id="IPR036779">
    <property type="entry name" value="LysM_dom_sf"/>
</dbReference>
<dbReference type="Gene3D" id="3.10.350.10">
    <property type="entry name" value="LysM domain"/>
    <property type="match status" value="1"/>
</dbReference>
<feature type="domain" description="LysM" evidence="1">
    <location>
        <begin position="434"/>
        <end position="472"/>
    </location>
</feature>
<dbReference type="PANTHER" id="PTHR37423">
    <property type="entry name" value="SOLUBLE LYTIC MUREIN TRANSGLYCOSYLASE-RELATED"/>
    <property type="match status" value="1"/>
</dbReference>
<dbReference type="Gene3D" id="1.10.530.10">
    <property type="match status" value="1"/>
</dbReference>